<reference evidence="1" key="1">
    <citation type="submission" date="2021-06" db="EMBL/GenBank/DDBJ databases">
        <authorList>
            <person name="Kallberg Y."/>
            <person name="Tangrot J."/>
            <person name="Rosling A."/>
        </authorList>
    </citation>
    <scope>NUCLEOTIDE SEQUENCE</scope>
    <source>
        <strain evidence="1">MA453B</strain>
    </source>
</reference>
<organism evidence="1 2">
    <name type="scientific">Dentiscutata erythropus</name>
    <dbReference type="NCBI Taxonomy" id="1348616"/>
    <lineage>
        <taxon>Eukaryota</taxon>
        <taxon>Fungi</taxon>
        <taxon>Fungi incertae sedis</taxon>
        <taxon>Mucoromycota</taxon>
        <taxon>Glomeromycotina</taxon>
        <taxon>Glomeromycetes</taxon>
        <taxon>Diversisporales</taxon>
        <taxon>Gigasporaceae</taxon>
        <taxon>Dentiscutata</taxon>
    </lineage>
</organism>
<comment type="caution">
    <text evidence="1">The sequence shown here is derived from an EMBL/GenBank/DDBJ whole genome shotgun (WGS) entry which is preliminary data.</text>
</comment>
<keyword evidence="2" id="KW-1185">Reference proteome</keyword>
<dbReference type="AlphaFoldDB" id="A0A9N9P9B9"/>
<accession>A0A9N9P9B9</accession>
<feature type="non-terminal residue" evidence="1">
    <location>
        <position position="1"/>
    </location>
</feature>
<name>A0A9N9P9B9_9GLOM</name>
<evidence type="ECO:0000313" key="1">
    <source>
        <dbReference type="EMBL" id="CAG8801794.1"/>
    </source>
</evidence>
<evidence type="ECO:0000313" key="2">
    <source>
        <dbReference type="Proteomes" id="UP000789405"/>
    </source>
</evidence>
<proteinExistence type="predicted"/>
<dbReference type="Proteomes" id="UP000789405">
    <property type="component" value="Unassembled WGS sequence"/>
</dbReference>
<gene>
    <name evidence="1" type="ORF">DERYTH_LOCUS23532</name>
</gene>
<dbReference type="EMBL" id="CAJVPY010036251">
    <property type="protein sequence ID" value="CAG8801794.1"/>
    <property type="molecule type" value="Genomic_DNA"/>
</dbReference>
<protein>
    <submittedName>
        <fullName evidence="1">6389_t:CDS:1</fullName>
    </submittedName>
</protein>
<sequence>DECNVDNVTHYSASQDGSSFMPTIYDLNKVSEENLEEIEIIILNSPPSDDDKKKIYEN</sequence>